<dbReference type="InterPro" id="IPR033749">
    <property type="entry name" value="Polyprenyl_synt_CS"/>
</dbReference>
<dbReference type="GO" id="GO:0046872">
    <property type="term" value="F:metal ion binding"/>
    <property type="evidence" value="ECO:0007669"/>
    <property type="project" value="UniProtKB-KW"/>
</dbReference>
<dbReference type="GO" id="GO:0005737">
    <property type="term" value="C:cytoplasm"/>
    <property type="evidence" value="ECO:0007669"/>
    <property type="project" value="UniProtKB-ARBA"/>
</dbReference>
<evidence type="ECO:0000256" key="4">
    <source>
        <dbReference type="ARBA" id="ARBA00022723"/>
    </source>
</evidence>
<gene>
    <name evidence="9" type="ORF">Cvel_13571</name>
</gene>
<dbReference type="CDD" id="cd00685">
    <property type="entry name" value="Trans_IPPS_HT"/>
    <property type="match status" value="1"/>
</dbReference>
<organism evidence="9">
    <name type="scientific">Chromera velia CCMP2878</name>
    <dbReference type="NCBI Taxonomy" id="1169474"/>
    <lineage>
        <taxon>Eukaryota</taxon>
        <taxon>Sar</taxon>
        <taxon>Alveolata</taxon>
        <taxon>Colpodellida</taxon>
        <taxon>Chromeraceae</taxon>
        <taxon>Chromera</taxon>
    </lineage>
</organism>
<keyword evidence="8" id="KW-0732">Signal</keyword>
<proteinExistence type="inferred from homology"/>
<dbReference type="SFLD" id="SFLDG01017">
    <property type="entry name" value="Polyprenyl_Transferase_Like"/>
    <property type="match status" value="1"/>
</dbReference>
<dbReference type="SFLD" id="SFLDS00005">
    <property type="entry name" value="Isoprenoid_Synthase_Type_I"/>
    <property type="match status" value="1"/>
</dbReference>
<dbReference type="PROSITE" id="PS00444">
    <property type="entry name" value="POLYPRENYL_SYNTHASE_2"/>
    <property type="match status" value="1"/>
</dbReference>
<dbReference type="GO" id="GO:0004659">
    <property type="term" value="F:prenyltransferase activity"/>
    <property type="evidence" value="ECO:0007669"/>
    <property type="project" value="InterPro"/>
</dbReference>
<feature type="signal peptide" evidence="8">
    <location>
        <begin position="1"/>
        <end position="18"/>
    </location>
</feature>
<dbReference type="FunFam" id="1.10.600.10:FF:000001">
    <property type="entry name" value="Geranylgeranyl diphosphate synthase"/>
    <property type="match status" value="1"/>
</dbReference>
<evidence type="ECO:0000256" key="8">
    <source>
        <dbReference type="SAM" id="SignalP"/>
    </source>
</evidence>
<dbReference type="InterPro" id="IPR000092">
    <property type="entry name" value="Polyprenyl_synt"/>
</dbReference>
<evidence type="ECO:0000256" key="3">
    <source>
        <dbReference type="ARBA" id="ARBA00022679"/>
    </source>
</evidence>
<dbReference type="SUPFAM" id="SSF48576">
    <property type="entry name" value="Terpenoid synthases"/>
    <property type="match status" value="1"/>
</dbReference>
<evidence type="ECO:0000256" key="6">
    <source>
        <dbReference type="ARBA" id="ARBA00023229"/>
    </source>
</evidence>
<accession>A0A0G4IDY2</accession>
<feature type="chain" id="PRO_5005192473" evidence="8">
    <location>
        <begin position="19"/>
        <end position="402"/>
    </location>
</feature>
<dbReference type="PROSITE" id="PS00723">
    <property type="entry name" value="POLYPRENYL_SYNTHASE_1"/>
    <property type="match status" value="1"/>
</dbReference>
<comment type="cofactor">
    <cofactor evidence="1">
        <name>Mg(2+)</name>
        <dbReference type="ChEBI" id="CHEBI:18420"/>
    </cofactor>
</comment>
<evidence type="ECO:0000256" key="7">
    <source>
        <dbReference type="RuleBase" id="RU004466"/>
    </source>
</evidence>
<dbReference type="NCBIfam" id="NF045485">
    <property type="entry name" value="FPPsyn"/>
    <property type="match status" value="1"/>
</dbReference>
<evidence type="ECO:0000256" key="2">
    <source>
        <dbReference type="ARBA" id="ARBA00006706"/>
    </source>
</evidence>
<dbReference type="InterPro" id="IPR053378">
    <property type="entry name" value="Prenyl_diphosphate_synthase"/>
</dbReference>
<dbReference type="Gene3D" id="1.10.600.10">
    <property type="entry name" value="Farnesyl Diphosphate Synthase"/>
    <property type="match status" value="1"/>
</dbReference>
<sequence>MLLFVGLGWALFLAVARGFLTPAMKQRFALLSNRRRESVVELHAVEDADRVSSSTVLYGSPGAALVERETQQEKSAPDAIPEVDAVFERTAGQALFEKAASFDLKPYFGQRRQEVEDALAAAVAESTSNEKAAVLTESMRYSLLAPAKRVRPVVCLAACEMLGGKASTCMPTAVALEMIHSMSLIHDDLPAMDNDSMRRGLPTNHVKFSEPVAILAGDALLSEAFKHVATRASVTSPPLDAAQALQVVALLGDSVGYEGLAGGQTMDIVCEGKEDVTLADLRWIHLKKTAALLKVAVTAGAVVAGAGSEDIRRLEVYAENIGLAFQIADDILDVTQSTEELGKTAGKDLDMAKTTYPKLMGLERSRQEAQRLVDEAIEALVPYGDAAIPLVALARYIIDRKN</sequence>
<protein>
    <submittedName>
        <fullName evidence="9">Uncharacterized protein</fullName>
    </submittedName>
</protein>
<evidence type="ECO:0000256" key="1">
    <source>
        <dbReference type="ARBA" id="ARBA00001946"/>
    </source>
</evidence>
<dbReference type="GO" id="GO:0008299">
    <property type="term" value="P:isoprenoid biosynthetic process"/>
    <property type="evidence" value="ECO:0007669"/>
    <property type="project" value="UniProtKB-KW"/>
</dbReference>
<dbReference type="Pfam" id="PF00348">
    <property type="entry name" value="polyprenyl_synt"/>
    <property type="match status" value="1"/>
</dbReference>
<keyword evidence="6" id="KW-0414">Isoprene biosynthesis</keyword>
<name>A0A0G4IDY2_9ALVE</name>
<keyword evidence="5" id="KW-0460">Magnesium</keyword>
<evidence type="ECO:0000313" key="9">
    <source>
        <dbReference type="EMBL" id="CEM55477.1"/>
    </source>
</evidence>
<comment type="similarity">
    <text evidence="2 7">Belongs to the FPP/GGPP synthase family.</text>
</comment>
<dbReference type="EMBL" id="CDMZ01005879">
    <property type="protein sequence ID" value="CEM55477.1"/>
    <property type="molecule type" value="Genomic_DNA"/>
</dbReference>
<dbReference type="AlphaFoldDB" id="A0A0G4IDY2"/>
<dbReference type="PhylomeDB" id="A0A0G4IDY2"/>
<keyword evidence="4" id="KW-0479">Metal-binding</keyword>
<dbReference type="InterPro" id="IPR008949">
    <property type="entry name" value="Isoprenoid_synthase_dom_sf"/>
</dbReference>
<dbReference type="PANTHER" id="PTHR43281:SF1">
    <property type="entry name" value="FARNESYL DIPHOSPHATE SYNTHASE"/>
    <property type="match status" value="1"/>
</dbReference>
<evidence type="ECO:0000256" key="5">
    <source>
        <dbReference type="ARBA" id="ARBA00022842"/>
    </source>
</evidence>
<keyword evidence="3 7" id="KW-0808">Transferase</keyword>
<reference evidence="9" key="1">
    <citation type="submission" date="2014-11" db="EMBL/GenBank/DDBJ databases">
        <authorList>
            <person name="Otto D Thomas"/>
            <person name="Naeem Raeece"/>
        </authorList>
    </citation>
    <scope>NUCLEOTIDE SEQUENCE</scope>
</reference>
<dbReference type="PANTHER" id="PTHR43281">
    <property type="entry name" value="FARNESYL DIPHOSPHATE SYNTHASE"/>
    <property type="match status" value="1"/>
</dbReference>
<dbReference type="VEuPathDB" id="CryptoDB:Cvel_13571"/>